<geneLocation type="plasmid" evidence="2 3">
    <name>pTH1</name>
</geneLocation>
<sequence>MAVMNEFGRMAWEHWKKHRPLSLARIPEQEREEFFTALGQEVAEELEQRWTGLAGDDLLGETMEQKEGRLNMARLQAREAVLAEMVFLPEDPGLTTPQEPLSEATEEAELEDTMAE</sequence>
<organism evidence="2 3">
    <name type="scientific">Thermobifida halotolerans</name>
    <dbReference type="NCBI Taxonomy" id="483545"/>
    <lineage>
        <taxon>Bacteria</taxon>
        <taxon>Bacillati</taxon>
        <taxon>Actinomycetota</taxon>
        <taxon>Actinomycetes</taxon>
        <taxon>Streptosporangiales</taxon>
        <taxon>Nocardiopsidaceae</taxon>
        <taxon>Thermobifida</taxon>
    </lineage>
</organism>
<feature type="region of interest" description="Disordered" evidence="1">
    <location>
        <begin position="90"/>
        <end position="116"/>
    </location>
</feature>
<protein>
    <submittedName>
        <fullName evidence="2">TnpV protein</fullName>
    </submittedName>
</protein>
<name>A0AA97M665_9ACTN</name>
<dbReference type="AlphaFoldDB" id="A0AA97M665"/>
<keyword evidence="2" id="KW-0614">Plasmid</keyword>
<dbReference type="RefSeq" id="WP_068693661.1">
    <property type="nucleotide sequence ID" value="NZ_CP063197.1"/>
</dbReference>
<dbReference type="KEGG" id="thao:NI17_024145"/>
<proteinExistence type="predicted"/>
<keyword evidence="3" id="KW-1185">Reference proteome</keyword>
<accession>A0AA97M665</accession>
<dbReference type="Proteomes" id="UP000265719">
    <property type="component" value="Plasmid pTH1"/>
</dbReference>
<evidence type="ECO:0000256" key="1">
    <source>
        <dbReference type="SAM" id="MobiDB-lite"/>
    </source>
</evidence>
<evidence type="ECO:0000313" key="3">
    <source>
        <dbReference type="Proteomes" id="UP000265719"/>
    </source>
</evidence>
<evidence type="ECO:0000313" key="2">
    <source>
        <dbReference type="EMBL" id="UOE22259.1"/>
    </source>
</evidence>
<feature type="compositionally biased region" description="Acidic residues" evidence="1">
    <location>
        <begin position="104"/>
        <end position="116"/>
    </location>
</feature>
<dbReference type="EMBL" id="CP063197">
    <property type="protein sequence ID" value="UOE22259.1"/>
    <property type="molecule type" value="Genomic_DNA"/>
</dbReference>
<reference evidence="2" key="1">
    <citation type="submission" date="2020-10" db="EMBL/GenBank/DDBJ databases">
        <title>De novo genome project of the cellulose decomposer Thermobifida halotolerans type strain.</title>
        <authorList>
            <person name="Nagy I."/>
            <person name="Horvath B."/>
            <person name="Kukolya J."/>
            <person name="Nagy I."/>
            <person name="Orsini M."/>
        </authorList>
    </citation>
    <scope>NUCLEOTIDE SEQUENCE</scope>
    <source>
        <strain evidence="2">DSM 44931</strain>
        <plasmid evidence="2">pTH1</plasmid>
    </source>
</reference>
<gene>
    <name evidence="2" type="ORF">NI17_024145</name>
</gene>